<dbReference type="InterPro" id="IPR044004">
    <property type="entry name" value="TSP1_spondin_dom"/>
</dbReference>
<feature type="non-terminal residue" evidence="5">
    <location>
        <position position="1"/>
    </location>
</feature>
<organism evidence="5 6">
    <name type="scientific">Pleurodeles waltl</name>
    <name type="common">Iberian ribbed newt</name>
    <dbReference type="NCBI Taxonomy" id="8319"/>
    <lineage>
        <taxon>Eukaryota</taxon>
        <taxon>Metazoa</taxon>
        <taxon>Chordata</taxon>
        <taxon>Craniata</taxon>
        <taxon>Vertebrata</taxon>
        <taxon>Euteleostomi</taxon>
        <taxon>Amphibia</taxon>
        <taxon>Batrachia</taxon>
        <taxon>Caudata</taxon>
        <taxon>Salamandroidea</taxon>
        <taxon>Salamandridae</taxon>
        <taxon>Pleurodelinae</taxon>
        <taxon>Pleurodeles</taxon>
    </lineage>
</organism>
<dbReference type="EMBL" id="JANPWB010000005">
    <property type="protein sequence ID" value="KAJ1189046.1"/>
    <property type="molecule type" value="Genomic_DNA"/>
</dbReference>
<dbReference type="SUPFAM" id="SSF82895">
    <property type="entry name" value="TSP-1 type 1 repeat"/>
    <property type="match status" value="1"/>
</dbReference>
<evidence type="ECO:0000313" key="5">
    <source>
        <dbReference type="EMBL" id="KAJ1189046.1"/>
    </source>
</evidence>
<feature type="domain" description="Spondin-like TSP1" evidence="4">
    <location>
        <begin position="20"/>
        <end position="72"/>
    </location>
</feature>
<dbReference type="Proteomes" id="UP001066276">
    <property type="component" value="Chromosome 3_1"/>
</dbReference>
<dbReference type="PANTHER" id="PTHR20920:SF5">
    <property type="entry name" value="SMB DOMAIN-CONTAINING PROTEIN"/>
    <property type="match status" value="1"/>
</dbReference>
<dbReference type="InterPro" id="IPR039942">
    <property type="entry name" value="SBSPO"/>
</dbReference>
<proteinExistence type="predicted"/>
<protein>
    <recommendedName>
        <fullName evidence="4">Spondin-like TSP1 domain-containing protein</fullName>
    </recommendedName>
</protein>
<evidence type="ECO:0000256" key="2">
    <source>
        <dbReference type="ARBA" id="ARBA00023157"/>
    </source>
</evidence>
<gene>
    <name evidence="5" type="ORF">NDU88_005797</name>
</gene>
<evidence type="ECO:0000313" key="6">
    <source>
        <dbReference type="Proteomes" id="UP001066276"/>
    </source>
</evidence>
<keyword evidence="3" id="KW-0325">Glycoprotein</keyword>
<dbReference type="FunFam" id="2.20.100.10:FF:000019">
    <property type="entry name" value="Thrombospondin type 1 domain containing 7A"/>
    <property type="match status" value="1"/>
</dbReference>
<keyword evidence="2" id="KW-1015">Disulfide bond</keyword>
<sequence>ICTQGNIPLTFQSCIIAKDCEMSDWSTWSSCSKTCQSGDLSPGFRSRNRSVKQIPLAGGKECQETEEKEACYVGGEMLPPCP</sequence>
<dbReference type="Gene3D" id="2.20.100.10">
    <property type="entry name" value="Thrombospondin type-1 (TSP1) repeat"/>
    <property type="match status" value="1"/>
</dbReference>
<dbReference type="InterPro" id="IPR000884">
    <property type="entry name" value="TSP1_rpt"/>
</dbReference>
<reference evidence="5" key="1">
    <citation type="journal article" date="2022" name="bioRxiv">
        <title>Sequencing and chromosome-scale assembly of the giantPleurodeles waltlgenome.</title>
        <authorList>
            <person name="Brown T."/>
            <person name="Elewa A."/>
            <person name="Iarovenko S."/>
            <person name="Subramanian E."/>
            <person name="Araus A.J."/>
            <person name="Petzold A."/>
            <person name="Susuki M."/>
            <person name="Suzuki K.-i.T."/>
            <person name="Hayashi T."/>
            <person name="Toyoda A."/>
            <person name="Oliveira C."/>
            <person name="Osipova E."/>
            <person name="Leigh N.D."/>
            <person name="Simon A."/>
            <person name="Yun M.H."/>
        </authorList>
    </citation>
    <scope>NUCLEOTIDE SEQUENCE</scope>
    <source>
        <strain evidence="5">20211129_DDA</strain>
        <tissue evidence="5">Liver</tissue>
    </source>
</reference>
<keyword evidence="1" id="KW-0732">Signal</keyword>
<evidence type="ECO:0000256" key="3">
    <source>
        <dbReference type="ARBA" id="ARBA00023180"/>
    </source>
</evidence>
<feature type="non-terminal residue" evidence="5">
    <location>
        <position position="82"/>
    </location>
</feature>
<comment type="caution">
    <text evidence="5">The sequence shown here is derived from an EMBL/GenBank/DDBJ whole genome shotgun (WGS) entry which is preliminary data.</text>
</comment>
<dbReference type="AlphaFoldDB" id="A0AAV7UJZ8"/>
<dbReference type="SMART" id="SM00209">
    <property type="entry name" value="TSP1"/>
    <property type="match status" value="1"/>
</dbReference>
<keyword evidence="6" id="KW-1185">Reference proteome</keyword>
<accession>A0AAV7UJZ8</accession>
<evidence type="ECO:0000256" key="1">
    <source>
        <dbReference type="ARBA" id="ARBA00022729"/>
    </source>
</evidence>
<dbReference type="PANTHER" id="PTHR20920">
    <property type="entry name" value="RPE-SPONDIN"/>
    <property type="match status" value="1"/>
</dbReference>
<evidence type="ECO:0000259" key="4">
    <source>
        <dbReference type="Pfam" id="PF19028"/>
    </source>
</evidence>
<dbReference type="PROSITE" id="PS50092">
    <property type="entry name" value="TSP1"/>
    <property type="match status" value="1"/>
</dbReference>
<dbReference type="Pfam" id="PF19028">
    <property type="entry name" value="TSP1_spondin"/>
    <property type="match status" value="1"/>
</dbReference>
<dbReference type="InterPro" id="IPR036383">
    <property type="entry name" value="TSP1_rpt_sf"/>
</dbReference>
<name>A0AAV7UJZ8_PLEWA</name>